<dbReference type="CDD" id="cd00570">
    <property type="entry name" value="GST_N_family"/>
    <property type="match status" value="1"/>
</dbReference>
<dbReference type="InterPro" id="IPR036282">
    <property type="entry name" value="Glutathione-S-Trfase_C_sf"/>
</dbReference>
<dbReference type="Pfam" id="PF13410">
    <property type="entry name" value="GST_C_2"/>
    <property type="match status" value="1"/>
</dbReference>
<dbReference type="SUPFAM" id="SSF47616">
    <property type="entry name" value="GST C-terminal domain-like"/>
    <property type="match status" value="1"/>
</dbReference>
<organism evidence="2 3">
    <name type="scientific">PS1 clade bacterium</name>
    <dbReference type="NCBI Taxonomy" id="2175152"/>
    <lineage>
        <taxon>Bacteria</taxon>
        <taxon>Pseudomonadati</taxon>
        <taxon>Pseudomonadota</taxon>
        <taxon>Alphaproteobacteria</taxon>
        <taxon>PS1 clade</taxon>
    </lineage>
</organism>
<dbReference type="Pfam" id="PF13417">
    <property type="entry name" value="GST_N_3"/>
    <property type="match status" value="1"/>
</dbReference>
<dbReference type="AlphaFoldDB" id="A0A937HFB1"/>
<accession>A0A937HFB1</accession>
<dbReference type="InterPro" id="IPR036249">
    <property type="entry name" value="Thioredoxin-like_sf"/>
</dbReference>
<dbReference type="EMBL" id="JADHOK010000032">
    <property type="protein sequence ID" value="MBL6761731.1"/>
    <property type="molecule type" value="Genomic_DNA"/>
</dbReference>
<reference evidence="2" key="1">
    <citation type="submission" date="2020-10" db="EMBL/GenBank/DDBJ databases">
        <title>Microbiome of the Black Sea water column analyzed by genome centric metagenomics.</title>
        <authorList>
            <person name="Cabello-Yeves P.J."/>
            <person name="Callieri C."/>
            <person name="Picazo A."/>
            <person name="Mehrshad M."/>
            <person name="Haro-Moreno J.M."/>
            <person name="Roda-Garcia J."/>
            <person name="Dzembekova N."/>
            <person name="Slabakova V."/>
            <person name="Slabakova N."/>
            <person name="Moncheva S."/>
            <person name="Rodriguez-Valera F."/>
        </authorList>
    </citation>
    <scope>NUCLEOTIDE SEQUENCE</scope>
    <source>
        <strain evidence="2">BS307-5m-G5</strain>
    </source>
</reference>
<dbReference type="PROSITE" id="PS50404">
    <property type="entry name" value="GST_NTER"/>
    <property type="match status" value="1"/>
</dbReference>
<name>A0A937HFB1_9PROT</name>
<dbReference type="InterPro" id="IPR004045">
    <property type="entry name" value="Glutathione_S-Trfase_N"/>
</dbReference>
<proteinExistence type="predicted"/>
<evidence type="ECO:0000313" key="3">
    <source>
        <dbReference type="Proteomes" id="UP000785783"/>
    </source>
</evidence>
<protein>
    <submittedName>
        <fullName evidence="2">Glutathione S-transferase family protein</fullName>
    </submittedName>
</protein>
<dbReference type="SUPFAM" id="SSF52833">
    <property type="entry name" value="Thioredoxin-like"/>
    <property type="match status" value="1"/>
</dbReference>
<evidence type="ECO:0000313" key="2">
    <source>
        <dbReference type="EMBL" id="MBL6761731.1"/>
    </source>
</evidence>
<gene>
    <name evidence="2" type="ORF">ISQ19_03435</name>
</gene>
<sequence length="303" mass="33298">MSELILHHYEMSPFSKKVISILAFKGLDWRAVAQPIVAPKPDLTPLTGGYRKIPVLQIGAHIYCDTKLIIREIESRFTETPLTPPELLGAAELLADWADTRLFLNAATPSIYEISEIVPPEFLTDRAAMQRPEVIAAALPLEHVKAQFVLDLKMVARQLAVTPYMLGARFTLADAAVFHVLNFACNAASLKAEIDAHPAITKWLKTIIDMGQGGRQDMDAAEALAIAKDTTPDYTPPADAIIDAALSVGQRIAIRSDDYGQEETVGEIVWVTGEALAVKREDAQVGEVLVHYPRLGYLFEARD</sequence>
<dbReference type="CDD" id="cd00299">
    <property type="entry name" value="GST_C_family"/>
    <property type="match status" value="1"/>
</dbReference>
<feature type="domain" description="GST N-terminal" evidence="1">
    <location>
        <begin position="2"/>
        <end position="81"/>
    </location>
</feature>
<dbReference type="Gene3D" id="3.40.30.110">
    <property type="match status" value="2"/>
</dbReference>
<comment type="caution">
    <text evidence="2">The sequence shown here is derived from an EMBL/GenBank/DDBJ whole genome shotgun (WGS) entry which is preliminary data.</text>
</comment>
<evidence type="ECO:0000259" key="1">
    <source>
        <dbReference type="PROSITE" id="PS50404"/>
    </source>
</evidence>
<dbReference type="Proteomes" id="UP000785783">
    <property type="component" value="Unassembled WGS sequence"/>
</dbReference>